<comment type="catalytic activity">
    <reaction evidence="9 10">
        <text>(R)-pantoate + NADP(+) = 2-dehydropantoate + NADPH + H(+)</text>
        <dbReference type="Rhea" id="RHEA:16233"/>
        <dbReference type="ChEBI" id="CHEBI:11561"/>
        <dbReference type="ChEBI" id="CHEBI:15378"/>
        <dbReference type="ChEBI" id="CHEBI:15980"/>
        <dbReference type="ChEBI" id="CHEBI:57783"/>
        <dbReference type="ChEBI" id="CHEBI:58349"/>
        <dbReference type="EC" id="1.1.1.169"/>
    </reaction>
</comment>
<dbReference type="OrthoDB" id="9796561at2"/>
<keyword evidence="6 10" id="KW-0521">NADP</keyword>
<dbReference type="EMBL" id="QMBQ01000002">
    <property type="protein sequence ID" value="RAZ78444.1"/>
    <property type="molecule type" value="Genomic_DNA"/>
</dbReference>
<dbReference type="Gene3D" id="3.40.50.720">
    <property type="entry name" value="NAD(P)-binding Rossmann-like Domain"/>
    <property type="match status" value="1"/>
</dbReference>
<sequence length="306" mass="32169">MMGAGGIGGYIGARLAQAGGDVSFIARGAHLAAMLQTGLSIQSDLGSFVLAPVSASKAAVDIGPVDLVIFAVKLYDSEEAAASIAPLVGANTRIVTLQNGIDSVEILCRHLPRDRVIGGATYLSGFISKPGEVVHSGGLPQNLVGGQRDSIIEQLRELCDRAVGLELKPVADIDEVLWEKFVTLCAFSGGTALMRSGIGPILADPEARIFIEKLRDEGMAVAAAAGHPMADGFPGRVETRWSAFPPHVKSSMANDLERGRPIEVAWLSGRMHQLGMKLGVATPGHTAVFRALHLHALGTQRQNSNL</sequence>
<proteinExistence type="inferred from homology"/>
<evidence type="ECO:0000313" key="14">
    <source>
        <dbReference type="Proteomes" id="UP000251956"/>
    </source>
</evidence>
<dbReference type="InterPro" id="IPR013328">
    <property type="entry name" value="6PGD_dom2"/>
</dbReference>
<name>A0A330GVU3_9HYPH</name>
<evidence type="ECO:0000256" key="3">
    <source>
        <dbReference type="ARBA" id="ARBA00013014"/>
    </source>
</evidence>
<reference evidence="14" key="1">
    <citation type="submission" date="2018-06" db="EMBL/GenBank/DDBJ databases">
        <authorList>
            <person name="Helene L.C."/>
            <person name="Dall'Agnol R."/>
            <person name="Delamuta J.R."/>
            <person name="Hungria M."/>
        </authorList>
    </citation>
    <scope>NUCLEOTIDE SEQUENCE [LARGE SCALE GENOMIC DNA]</scope>
    <source>
        <strain evidence="14">CNPSo 3140</strain>
    </source>
</reference>
<dbReference type="Pfam" id="PF08546">
    <property type="entry name" value="ApbA_C"/>
    <property type="match status" value="1"/>
</dbReference>
<dbReference type="InterPro" id="IPR051402">
    <property type="entry name" value="KPR-Related"/>
</dbReference>
<keyword evidence="5 10" id="KW-0566">Pantothenate biosynthesis</keyword>
<organism evidence="13 14">
    <name type="scientific">Mesorhizobium atlanticum</name>
    <dbReference type="NCBI Taxonomy" id="2233532"/>
    <lineage>
        <taxon>Bacteria</taxon>
        <taxon>Pseudomonadati</taxon>
        <taxon>Pseudomonadota</taxon>
        <taxon>Alphaproteobacteria</taxon>
        <taxon>Hyphomicrobiales</taxon>
        <taxon>Phyllobacteriaceae</taxon>
        <taxon>Mesorhizobium</taxon>
    </lineage>
</organism>
<feature type="domain" description="Ketopantoate reductase N-terminal" evidence="11">
    <location>
        <begin position="2"/>
        <end position="142"/>
    </location>
</feature>
<comment type="caution">
    <text evidence="13">The sequence shown here is derived from an EMBL/GenBank/DDBJ whole genome shotgun (WGS) entry which is preliminary data.</text>
</comment>
<dbReference type="UniPathway" id="UPA00028">
    <property type="reaction ID" value="UER00004"/>
</dbReference>
<comment type="function">
    <text evidence="10">Catalyzes the NADPH-dependent reduction of ketopantoate into pantoic acid.</text>
</comment>
<comment type="pathway">
    <text evidence="1 10">Cofactor biosynthesis; (R)-pantothenate biosynthesis; (R)-pantoate from 3-methyl-2-oxobutanoate: step 2/2.</text>
</comment>
<dbReference type="InterPro" id="IPR008927">
    <property type="entry name" value="6-PGluconate_DH-like_C_sf"/>
</dbReference>
<evidence type="ECO:0000256" key="7">
    <source>
        <dbReference type="ARBA" id="ARBA00023002"/>
    </source>
</evidence>
<dbReference type="FunFam" id="1.10.1040.10:FF:000017">
    <property type="entry name" value="2-dehydropantoate 2-reductase"/>
    <property type="match status" value="1"/>
</dbReference>
<dbReference type="InterPro" id="IPR003710">
    <property type="entry name" value="ApbA"/>
</dbReference>
<evidence type="ECO:0000256" key="6">
    <source>
        <dbReference type="ARBA" id="ARBA00022857"/>
    </source>
</evidence>
<dbReference type="SUPFAM" id="SSF48179">
    <property type="entry name" value="6-phosphogluconate dehydrogenase C-terminal domain-like"/>
    <property type="match status" value="1"/>
</dbReference>
<keyword evidence="7 10" id="KW-0560">Oxidoreductase</keyword>
<evidence type="ECO:0000256" key="10">
    <source>
        <dbReference type="RuleBase" id="RU362068"/>
    </source>
</evidence>
<evidence type="ECO:0000259" key="11">
    <source>
        <dbReference type="Pfam" id="PF02558"/>
    </source>
</evidence>
<dbReference type="AlphaFoldDB" id="A0A330GVU3"/>
<evidence type="ECO:0000256" key="9">
    <source>
        <dbReference type="ARBA" id="ARBA00048793"/>
    </source>
</evidence>
<dbReference type="GO" id="GO:0005737">
    <property type="term" value="C:cytoplasm"/>
    <property type="evidence" value="ECO:0007669"/>
    <property type="project" value="TreeGrafter"/>
</dbReference>
<keyword evidence="14" id="KW-1185">Reference proteome</keyword>
<dbReference type="NCBIfam" id="TIGR00745">
    <property type="entry name" value="apbA_panE"/>
    <property type="match status" value="1"/>
</dbReference>
<dbReference type="InterPro" id="IPR013332">
    <property type="entry name" value="KPR_N"/>
</dbReference>
<dbReference type="SUPFAM" id="SSF51735">
    <property type="entry name" value="NAD(P)-binding Rossmann-fold domains"/>
    <property type="match status" value="1"/>
</dbReference>
<dbReference type="Gene3D" id="1.10.1040.10">
    <property type="entry name" value="N-(1-d-carboxylethyl)-l-norvaline Dehydrogenase, domain 2"/>
    <property type="match status" value="1"/>
</dbReference>
<dbReference type="Proteomes" id="UP000251956">
    <property type="component" value="Unassembled WGS sequence"/>
</dbReference>
<evidence type="ECO:0000256" key="1">
    <source>
        <dbReference type="ARBA" id="ARBA00004994"/>
    </source>
</evidence>
<evidence type="ECO:0000256" key="8">
    <source>
        <dbReference type="ARBA" id="ARBA00032024"/>
    </source>
</evidence>
<dbReference type="InterPro" id="IPR013752">
    <property type="entry name" value="KPA_reductase"/>
</dbReference>
<evidence type="ECO:0000256" key="4">
    <source>
        <dbReference type="ARBA" id="ARBA00019465"/>
    </source>
</evidence>
<protein>
    <recommendedName>
        <fullName evidence="4 10">2-dehydropantoate 2-reductase</fullName>
        <ecNumber evidence="3 10">1.1.1.169</ecNumber>
    </recommendedName>
    <alternativeName>
        <fullName evidence="8 10">Ketopantoate reductase</fullName>
    </alternativeName>
</protein>
<reference evidence="13 14" key="2">
    <citation type="submission" date="2018-07" db="EMBL/GenBank/DDBJ databases">
        <title>Diversity of Mesorhizobium strains in Brazil.</title>
        <authorList>
            <person name="Helene L.C.F."/>
            <person name="Dall'Agnol R."/>
            <person name="Delamuta J.R.M."/>
            <person name="Hungria M."/>
        </authorList>
    </citation>
    <scope>NUCLEOTIDE SEQUENCE [LARGE SCALE GENOMIC DNA]</scope>
    <source>
        <strain evidence="13 14">CNPSo 3140</strain>
    </source>
</reference>
<gene>
    <name evidence="13" type="ORF">DPM35_07710</name>
</gene>
<comment type="similarity">
    <text evidence="2 10">Belongs to the ketopantoate reductase family.</text>
</comment>
<dbReference type="PANTHER" id="PTHR21708">
    <property type="entry name" value="PROBABLE 2-DEHYDROPANTOATE 2-REDUCTASE"/>
    <property type="match status" value="1"/>
</dbReference>
<evidence type="ECO:0000256" key="5">
    <source>
        <dbReference type="ARBA" id="ARBA00022655"/>
    </source>
</evidence>
<dbReference type="GO" id="GO:0015940">
    <property type="term" value="P:pantothenate biosynthetic process"/>
    <property type="evidence" value="ECO:0007669"/>
    <property type="project" value="UniProtKB-UniPathway"/>
</dbReference>
<dbReference type="PANTHER" id="PTHR21708:SF26">
    <property type="entry name" value="2-DEHYDROPANTOATE 2-REDUCTASE"/>
    <property type="match status" value="1"/>
</dbReference>
<evidence type="ECO:0000256" key="2">
    <source>
        <dbReference type="ARBA" id="ARBA00007870"/>
    </source>
</evidence>
<accession>A0A330GVU3</accession>
<evidence type="ECO:0000313" key="13">
    <source>
        <dbReference type="EMBL" id="RAZ78444.1"/>
    </source>
</evidence>
<evidence type="ECO:0000259" key="12">
    <source>
        <dbReference type="Pfam" id="PF08546"/>
    </source>
</evidence>
<dbReference type="InterPro" id="IPR036291">
    <property type="entry name" value="NAD(P)-bd_dom_sf"/>
</dbReference>
<dbReference type="GO" id="GO:0008677">
    <property type="term" value="F:2-dehydropantoate 2-reductase activity"/>
    <property type="evidence" value="ECO:0007669"/>
    <property type="project" value="UniProtKB-EC"/>
</dbReference>
<dbReference type="Pfam" id="PF02558">
    <property type="entry name" value="ApbA"/>
    <property type="match status" value="1"/>
</dbReference>
<feature type="domain" description="Ketopantoate reductase C-terminal" evidence="12">
    <location>
        <begin position="172"/>
        <end position="294"/>
    </location>
</feature>
<dbReference type="EC" id="1.1.1.169" evidence="3 10"/>